<dbReference type="GO" id="GO:0016780">
    <property type="term" value="F:phosphotransferase activity, for other substituted phosphate groups"/>
    <property type="evidence" value="ECO:0007669"/>
    <property type="project" value="InterPro"/>
</dbReference>
<gene>
    <name evidence="2" type="ORF">GH266_05855</name>
</gene>
<dbReference type="OrthoDB" id="1034332at2"/>
<evidence type="ECO:0000256" key="1">
    <source>
        <dbReference type="SAM" id="Phobius"/>
    </source>
</evidence>
<dbReference type="Pfam" id="PF01066">
    <property type="entry name" value="CDP-OH_P_transf"/>
    <property type="match status" value="1"/>
</dbReference>
<keyword evidence="1" id="KW-1133">Transmembrane helix</keyword>
<protein>
    <submittedName>
        <fullName evidence="2">CDP-alcohol phosphatidyltransferase family protein</fullName>
    </submittedName>
</protein>
<organism evidence="2 3">
    <name type="scientific">Stappia indica</name>
    <dbReference type="NCBI Taxonomy" id="538381"/>
    <lineage>
        <taxon>Bacteria</taxon>
        <taxon>Pseudomonadati</taxon>
        <taxon>Pseudomonadota</taxon>
        <taxon>Alphaproteobacteria</taxon>
        <taxon>Hyphomicrobiales</taxon>
        <taxon>Stappiaceae</taxon>
        <taxon>Stappia</taxon>
    </lineage>
</organism>
<dbReference type="EMBL" id="CP046908">
    <property type="protein sequence ID" value="QGZ34076.1"/>
    <property type="molecule type" value="Genomic_DNA"/>
</dbReference>
<sequence>MATVYDLKSRFQDLLRPIVRALARARITANQVTLAALALSVIAGLAIALWPAAGLPLALLPLVLFLRMALNAMDGMLAREHHQQSALGAVLNELGDVVSDLALYLPFALVPGVSPMAVVSLCLLAVISEMTGVVGIQIGASRRYDGPLGKSDRAVLFGTLGLLLGIGLIGPVFANWVLAVALLPAALTIFNRARKALAEVREGRP</sequence>
<dbReference type="AlphaFoldDB" id="A0A857C4W0"/>
<dbReference type="InterPro" id="IPR043130">
    <property type="entry name" value="CDP-OH_PTrfase_TM_dom"/>
</dbReference>
<feature type="transmembrane region" description="Helical" evidence="1">
    <location>
        <begin position="152"/>
        <end position="170"/>
    </location>
</feature>
<evidence type="ECO:0000313" key="2">
    <source>
        <dbReference type="EMBL" id="QGZ34076.1"/>
    </source>
</evidence>
<dbReference type="InterPro" id="IPR000462">
    <property type="entry name" value="CDP-OH_P_trans"/>
</dbReference>
<dbReference type="RefSeq" id="WP_158193060.1">
    <property type="nucleotide sequence ID" value="NZ_CP046908.1"/>
</dbReference>
<dbReference type="GO" id="GO:0016020">
    <property type="term" value="C:membrane"/>
    <property type="evidence" value="ECO:0007669"/>
    <property type="project" value="InterPro"/>
</dbReference>
<name>A0A857C4W0_9HYPH</name>
<dbReference type="KEGG" id="siw:GH266_05855"/>
<feature type="transmembrane region" description="Helical" evidence="1">
    <location>
        <begin position="32"/>
        <end position="52"/>
    </location>
</feature>
<keyword evidence="2" id="KW-0808">Transferase</keyword>
<keyword evidence="1" id="KW-0472">Membrane</keyword>
<dbReference type="Proteomes" id="UP000435648">
    <property type="component" value="Chromosome"/>
</dbReference>
<accession>A0A857C4W0</accession>
<keyword evidence="1" id="KW-0812">Transmembrane</keyword>
<reference evidence="2 3" key="1">
    <citation type="submission" date="2019-12" db="EMBL/GenBank/DDBJ databases">
        <title>The genome of Stappia indica PHM037.</title>
        <authorList>
            <person name="Kacar D."/>
            <person name="Galan B."/>
            <person name="Canedo L."/>
            <person name="Rodriguez P."/>
            <person name="de la Calle F."/>
            <person name="Garcia J.L."/>
        </authorList>
    </citation>
    <scope>NUCLEOTIDE SEQUENCE [LARGE SCALE GENOMIC DNA]</scope>
    <source>
        <strain evidence="2 3">PHM037</strain>
    </source>
</reference>
<dbReference type="Gene3D" id="1.20.120.1760">
    <property type="match status" value="1"/>
</dbReference>
<dbReference type="GO" id="GO:0008654">
    <property type="term" value="P:phospholipid biosynthetic process"/>
    <property type="evidence" value="ECO:0007669"/>
    <property type="project" value="InterPro"/>
</dbReference>
<evidence type="ECO:0000313" key="3">
    <source>
        <dbReference type="Proteomes" id="UP000435648"/>
    </source>
</evidence>
<feature type="transmembrane region" description="Helical" evidence="1">
    <location>
        <begin position="116"/>
        <end position="140"/>
    </location>
</feature>
<proteinExistence type="predicted"/>